<keyword evidence="1" id="KW-1185">Reference proteome</keyword>
<dbReference type="WBParaSite" id="nRc.2.0.1.t34795-RA">
    <property type="protein sequence ID" value="nRc.2.0.1.t34795-RA"/>
    <property type="gene ID" value="nRc.2.0.1.g34795"/>
</dbReference>
<name>A0A915K9F7_ROMCU</name>
<sequence length="321" mass="36937">MIHVTNASNFPQDTLNRLEETLTRCKWIVPVLPHQELQTLLRSALSQQKLNKDKDEFCNKFIHNCLPLCFSRLMNDEAVKDWKSDVQRHILDCTALFVELCSLYFESGDLTDVTIFLDILGLIFNPKNKFHSHNCQKRYGSFEKNRIEVTTSDNNNENSVITLSPLSSEEEDWLVFLLNHFGKCGGFKKLSQRIEECDNSQINCSLIYSVLKPFAQCYLFLTEETVKLYFAKILERFGKYMQNVSDEEIKKETKTSTMAAFSNVEAFKDSNTILIDAAKFLRNLTDSCSGTIFCQNELPKRNESASVFIKYVLSVTSLFGQ</sequence>
<evidence type="ECO:0000313" key="2">
    <source>
        <dbReference type="WBParaSite" id="nRc.2.0.1.t34795-RA"/>
    </source>
</evidence>
<evidence type="ECO:0000313" key="1">
    <source>
        <dbReference type="Proteomes" id="UP000887565"/>
    </source>
</evidence>
<accession>A0A915K9F7</accession>
<dbReference type="AlphaFoldDB" id="A0A915K9F7"/>
<reference evidence="2" key="1">
    <citation type="submission" date="2022-11" db="UniProtKB">
        <authorList>
            <consortium name="WormBaseParasite"/>
        </authorList>
    </citation>
    <scope>IDENTIFICATION</scope>
</reference>
<dbReference type="OMA" id="EEMINRT"/>
<proteinExistence type="predicted"/>
<organism evidence="1 2">
    <name type="scientific">Romanomermis culicivorax</name>
    <name type="common">Nematode worm</name>
    <dbReference type="NCBI Taxonomy" id="13658"/>
    <lineage>
        <taxon>Eukaryota</taxon>
        <taxon>Metazoa</taxon>
        <taxon>Ecdysozoa</taxon>
        <taxon>Nematoda</taxon>
        <taxon>Enoplea</taxon>
        <taxon>Dorylaimia</taxon>
        <taxon>Mermithida</taxon>
        <taxon>Mermithoidea</taxon>
        <taxon>Mermithidae</taxon>
        <taxon>Romanomermis</taxon>
    </lineage>
</organism>
<dbReference type="Proteomes" id="UP000887565">
    <property type="component" value="Unplaced"/>
</dbReference>
<protein>
    <submittedName>
        <fullName evidence="2">Uncharacterized protein</fullName>
    </submittedName>
</protein>